<feature type="compositionally biased region" description="Acidic residues" evidence="1">
    <location>
        <begin position="203"/>
        <end position="229"/>
    </location>
</feature>
<feature type="region of interest" description="Disordered" evidence="1">
    <location>
        <begin position="136"/>
        <end position="234"/>
    </location>
</feature>
<accession>A0A9P5RPW3</accession>
<keyword evidence="3" id="KW-1185">Reference proteome</keyword>
<feature type="compositionally biased region" description="Acidic residues" evidence="1">
    <location>
        <begin position="103"/>
        <end position="116"/>
    </location>
</feature>
<gene>
    <name evidence="2" type="ORF">BG015_001380</name>
</gene>
<evidence type="ECO:0000256" key="1">
    <source>
        <dbReference type="SAM" id="MobiDB-lite"/>
    </source>
</evidence>
<dbReference type="EMBL" id="JAAAUQ010001248">
    <property type="protein sequence ID" value="KAF9141140.1"/>
    <property type="molecule type" value="Genomic_DNA"/>
</dbReference>
<evidence type="ECO:0000313" key="3">
    <source>
        <dbReference type="Proteomes" id="UP000748756"/>
    </source>
</evidence>
<name>A0A9P5RPW3_9FUNG</name>
<feature type="compositionally biased region" description="Basic and acidic residues" evidence="1">
    <location>
        <begin position="137"/>
        <end position="149"/>
    </location>
</feature>
<feature type="compositionally biased region" description="Acidic residues" evidence="1">
    <location>
        <begin position="150"/>
        <end position="163"/>
    </location>
</feature>
<feature type="compositionally biased region" description="Polar residues" evidence="1">
    <location>
        <begin position="58"/>
        <end position="71"/>
    </location>
</feature>
<feature type="region of interest" description="Disordered" evidence="1">
    <location>
        <begin position="97"/>
        <end position="122"/>
    </location>
</feature>
<comment type="caution">
    <text evidence="2">The sequence shown here is derived from an EMBL/GenBank/DDBJ whole genome shotgun (WGS) entry which is preliminary data.</text>
</comment>
<dbReference type="AlphaFoldDB" id="A0A9P5RPW3"/>
<sequence length="299" mass="31873">MTSISKSSHEGASISSGPPQVEAQDAGTKATTSQLKKQASSSVQSTTTSEGSQEFVEANQTPTIPSAQQRQTGEEFIPKSLQESEGIIAAVDVKLIPAHTGDDGGDEDDDEDEEGDAINVVRLKSLDRVINKLVAKKAAESRGKMKDNGEADEENDAGEEEREEQNLGDTDDQEEEGGGQGGAAEAGEEEAQVDGEGQSGNGAEEETDEGIVEEEERGDGGEEERDDGGEGPVVVHAARPRISKGYRAKPCFVQMIAEALNHYRHDSKGTTPTSIKGWIAYTYNIDNITMKANFKDALD</sequence>
<feature type="non-terminal residue" evidence="2">
    <location>
        <position position="299"/>
    </location>
</feature>
<evidence type="ECO:0000313" key="2">
    <source>
        <dbReference type="EMBL" id="KAF9141140.1"/>
    </source>
</evidence>
<proteinExistence type="predicted"/>
<feature type="compositionally biased region" description="Low complexity" evidence="1">
    <location>
        <begin position="38"/>
        <end position="53"/>
    </location>
</feature>
<dbReference type="OrthoDB" id="2449910at2759"/>
<feature type="region of interest" description="Disordered" evidence="1">
    <location>
        <begin position="1"/>
        <end position="83"/>
    </location>
</feature>
<reference evidence="2" key="1">
    <citation type="journal article" date="2020" name="Fungal Divers.">
        <title>Resolving the Mortierellaceae phylogeny through synthesis of multi-gene phylogenetics and phylogenomics.</title>
        <authorList>
            <person name="Vandepol N."/>
            <person name="Liber J."/>
            <person name="Desiro A."/>
            <person name="Na H."/>
            <person name="Kennedy M."/>
            <person name="Barry K."/>
            <person name="Grigoriev I.V."/>
            <person name="Miller A.N."/>
            <person name="O'Donnell K."/>
            <person name="Stajich J.E."/>
            <person name="Bonito G."/>
        </authorList>
    </citation>
    <scope>NUCLEOTIDE SEQUENCE</scope>
    <source>
        <strain evidence="2">NRRL 6426</strain>
    </source>
</reference>
<dbReference type="Proteomes" id="UP000748756">
    <property type="component" value="Unassembled WGS sequence"/>
</dbReference>
<organism evidence="2 3">
    <name type="scientific">Linnemannia schmuckeri</name>
    <dbReference type="NCBI Taxonomy" id="64567"/>
    <lineage>
        <taxon>Eukaryota</taxon>
        <taxon>Fungi</taxon>
        <taxon>Fungi incertae sedis</taxon>
        <taxon>Mucoromycota</taxon>
        <taxon>Mortierellomycotina</taxon>
        <taxon>Mortierellomycetes</taxon>
        <taxon>Mortierellales</taxon>
        <taxon>Mortierellaceae</taxon>
        <taxon>Linnemannia</taxon>
    </lineage>
</organism>
<protein>
    <submittedName>
        <fullName evidence="2">Uncharacterized protein</fullName>
    </submittedName>
</protein>